<name>A0A1Q2SND6_9GAMM</name>
<organism evidence="1 2">
    <name type="scientific">Candidatus Nitrosoglobus terrae</name>
    <dbReference type="NCBI Taxonomy" id="1630141"/>
    <lineage>
        <taxon>Bacteria</taxon>
        <taxon>Pseudomonadati</taxon>
        <taxon>Pseudomonadota</taxon>
        <taxon>Gammaproteobacteria</taxon>
        <taxon>Chromatiales</taxon>
        <taxon>Chromatiaceae</taxon>
        <taxon>Candidatus Nitrosoglobus</taxon>
    </lineage>
</organism>
<proteinExistence type="predicted"/>
<keyword evidence="2" id="KW-1185">Reference proteome</keyword>
<evidence type="ECO:0000313" key="1">
    <source>
        <dbReference type="EMBL" id="BAW80658.1"/>
    </source>
</evidence>
<dbReference type="Proteomes" id="UP000243679">
    <property type="component" value="Chromosome"/>
</dbReference>
<gene>
    <name evidence="1" type="ORF">TAO_1288</name>
</gene>
<sequence>MINPRFTKLQSYPFERLAQLIQGITPSASKSPITLSISELKHATLSFIIETAISHLQEGLSIYPTTRDTIAL</sequence>
<dbReference type="Gene3D" id="3.90.1150.10">
    <property type="entry name" value="Aspartate Aminotransferase, domain 1"/>
    <property type="match status" value="1"/>
</dbReference>
<dbReference type="EMBL" id="AP014836">
    <property type="protein sequence ID" value="BAW80658.1"/>
    <property type="molecule type" value="Genomic_DNA"/>
</dbReference>
<protein>
    <submittedName>
        <fullName evidence="1">Succinyldiaminopimelate transaminase</fullName>
    </submittedName>
</protein>
<dbReference type="AlphaFoldDB" id="A0A1Q2SND6"/>
<evidence type="ECO:0000313" key="2">
    <source>
        <dbReference type="Proteomes" id="UP000243679"/>
    </source>
</evidence>
<reference evidence="1 2" key="1">
    <citation type="journal article" date="2017" name="ISME J.">
        <title>An acid-tolerant ammonia-oxidizing ?-proteobacterium from soil.</title>
        <authorList>
            <person name="Hayatsu M."/>
            <person name="Tago K."/>
            <person name="Uchiyama I."/>
            <person name="Toyoda A."/>
            <person name="Wang Y."/>
            <person name="Shimomura Y."/>
            <person name="Okubo T."/>
            <person name="Kurisu F."/>
            <person name="Hirono Y."/>
            <person name="Nonaka K."/>
            <person name="Akiyama H."/>
            <person name="Itoh T."/>
            <person name="Takami H."/>
        </authorList>
    </citation>
    <scope>NUCLEOTIDE SEQUENCE [LARGE SCALE GENOMIC DNA]</scope>
    <source>
        <strain evidence="1 2">TAO100</strain>
    </source>
</reference>
<accession>A0A1Q2SND6</accession>
<dbReference type="KEGG" id="ntt:TAO_1288"/>
<dbReference type="InterPro" id="IPR015422">
    <property type="entry name" value="PyrdxlP-dep_Trfase_small"/>
</dbReference>